<dbReference type="InterPro" id="IPR050697">
    <property type="entry name" value="Adenylyl/Guanylyl_Cyclase_3/4"/>
</dbReference>
<feature type="transmembrane region" description="Helical" evidence="2">
    <location>
        <begin position="323"/>
        <end position="344"/>
    </location>
</feature>
<dbReference type="PANTHER" id="PTHR43081:SF1">
    <property type="entry name" value="ADENYLATE CYCLASE, TERMINAL-DIFFERENTIATION SPECIFIC"/>
    <property type="match status" value="1"/>
</dbReference>
<reference evidence="4 5" key="1">
    <citation type="submission" date="2020-01" db="EMBL/GenBank/DDBJ databases">
        <authorList>
            <person name="Peng S.Y."/>
            <person name="Li J."/>
            <person name="Wang M."/>
            <person name="Wang L."/>
            <person name="Wang C.Q."/>
            <person name="Wang J.R."/>
        </authorList>
    </citation>
    <scope>NUCLEOTIDE SEQUENCE [LARGE SCALE GENOMIC DNA]</scope>
    <source>
        <strain evidence="4 5">XCT-53</strain>
    </source>
</reference>
<dbReference type="GO" id="GO:0009190">
    <property type="term" value="P:cyclic nucleotide biosynthetic process"/>
    <property type="evidence" value="ECO:0007669"/>
    <property type="project" value="InterPro"/>
</dbReference>
<dbReference type="Pfam" id="PF05226">
    <property type="entry name" value="CHASE2"/>
    <property type="match status" value="1"/>
</dbReference>
<keyword evidence="2" id="KW-0812">Transmembrane</keyword>
<protein>
    <submittedName>
        <fullName evidence="4">CHASE2 domain-containing protein</fullName>
    </submittedName>
</protein>
<dbReference type="RefSeq" id="WP_161708256.1">
    <property type="nucleotide sequence ID" value="NZ_JAABLQ010000001.1"/>
</dbReference>
<evidence type="ECO:0000313" key="5">
    <source>
        <dbReference type="Proteomes" id="UP000586722"/>
    </source>
</evidence>
<comment type="caution">
    <text evidence="4">The sequence shown here is derived from an EMBL/GenBank/DDBJ whole genome shotgun (WGS) entry which is preliminary data.</text>
</comment>
<dbReference type="CDD" id="cd07302">
    <property type="entry name" value="CHD"/>
    <property type="match status" value="1"/>
</dbReference>
<evidence type="ECO:0000259" key="3">
    <source>
        <dbReference type="PROSITE" id="PS50125"/>
    </source>
</evidence>
<keyword evidence="2" id="KW-1133">Transmembrane helix</keyword>
<feature type="transmembrane region" description="Helical" evidence="2">
    <location>
        <begin position="378"/>
        <end position="398"/>
    </location>
</feature>
<dbReference type="InterPro" id="IPR001054">
    <property type="entry name" value="A/G_cyclase"/>
</dbReference>
<dbReference type="Proteomes" id="UP000586722">
    <property type="component" value="Unassembled WGS sequence"/>
</dbReference>
<dbReference type="InterPro" id="IPR029787">
    <property type="entry name" value="Nucleotide_cyclase"/>
</dbReference>
<dbReference type="Pfam" id="PF00211">
    <property type="entry name" value="Guanylate_cyc"/>
    <property type="match status" value="1"/>
</dbReference>
<dbReference type="Gene3D" id="3.30.70.1230">
    <property type="entry name" value="Nucleotide cyclase"/>
    <property type="match status" value="1"/>
</dbReference>
<dbReference type="PANTHER" id="PTHR43081">
    <property type="entry name" value="ADENYLATE CYCLASE, TERMINAL-DIFFERENTIATION SPECIFIC-RELATED"/>
    <property type="match status" value="1"/>
</dbReference>
<keyword evidence="5" id="KW-1185">Reference proteome</keyword>
<feature type="domain" description="Guanylate cyclase" evidence="3">
    <location>
        <begin position="438"/>
        <end position="567"/>
    </location>
</feature>
<accession>A0A7X5J821</accession>
<dbReference type="PROSITE" id="PS50125">
    <property type="entry name" value="GUANYLATE_CYCLASE_2"/>
    <property type="match status" value="1"/>
</dbReference>
<dbReference type="GO" id="GO:0035556">
    <property type="term" value="P:intracellular signal transduction"/>
    <property type="evidence" value="ECO:0007669"/>
    <property type="project" value="InterPro"/>
</dbReference>
<evidence type="ECO:0000256" key="1">
    <source>
        <dbReference type="SAM" id="MobiDB-lite"/>
    </source>
</evidence>
<organism evidence="4 5">
    <name type="scientific">Pannonibacter tanglangensis</name>
    <dbReference type="NCBI Taxonomy" id="2750084"/>
    <lineage>
        <taxon>Bacteria</taxon>
        <taxon>Pseudomonadati</taxon>
        <taxon>Pseudomonadota</taxon>
        <taxon>Alphaproteobacteria</taxon>
        <taxon>Hyphomicrobiales</taxon>
        <taxon>Stappiaceae</taxon>
        <taxon>Pannonibacter</taxon>
    </lineage>
</organism>
<dbReference type="GO" id="GO:0004016">
    <property type="term" value="F:adenylate cyclase activity"/>
    <property type="evidence" value="ECO:0007669"/>
    <property type="project" value="UniProtKB-ARBA"/>
</dbReference>
<evidence type="ECO:0000313" key="4">
    <source>
        <dbReference type="EMBL" id="NBN78107.1"/>
    </source>
</evidence>
<dbReference type="SMART" id="SM00044">
    <property type="entry name" value="CYCc"/>
    <property type="match status" value="1"/>
</dbReference>
<feature type="transmembrane region" description="Helical" evidence="2">
    <location>
        <begin position="20"/>
        <end position="41"/>
    </location>
</feature>
<sequence>MSEAARAASAASERRRLKAAVIVIAVIAGVLAGVGAIRALWEGWIGDRLLQVRAMVTELPQDRFPVAVVGLDQASLSSRRLEAIPRVFMSQAFAKAGDALFEAGATAIGLDFVFAFSADAFADPQTGEARLRGYDRLFLRFLYENRGRVVVARTSTGVPHRSISAAAGSEGVRSTEILTDNDGVVRRHQPQLPLNTSPAFVDTMLGLAGAEVTTTYMPMPGARLATSIPYLSLLDVLDLMDRPDGAERLREFASGRVILFGSTLPNEDEHLYLDRFLPRETPAGEIEGASGRPPVRTATSGVFILADLIGSPLVDRTVAEAPLALVGGLIVVFALVGALAGLSLPLPVLPLVVLGLLATGFGLAFGVLMAGWTLPAGAAPTAGFIALMVAGVAQVAVLKRRERELVRLFGHYLSPQVIRTMAEEERLSDLGGETRKVVVAFIDIVGFTRMSERLPDREVVKVVNTVFDAIGTEITRSEGYIDKYIGDAVMAVWNAPNDVTDPEARAVGCALAVIDLLPELRRRTGQAGLDLRIALNAGPALVGDIGGETRRSFTVMGTTVNTASRIEGIAKEAGVRLAFTGPVAEALPADWAQRLLWRGQLRGLSTETVVHTLDDGRLWLDGSGPALSLVPEDAEPEDRDPTSDAAGLVPAARARLQPGAR</sequence>
<feature type="region of interest" description="Disordered" evidence="1">
    <location>
        <begin position="629"/>
        <end position="661"/>
    </location>
</feature>
<keyword evidence="2" id="KW-0472">Membrane</keyword>
<dbReference type="AlphaFoldDB" id="A0A7X5J821"/>
<evidence type="ECO:0000256" key="2">
    <source>
        <dbReference type="SAM" id="Phobius"/>
    </source>
</evidence>
<dbReference type="SUPFAM" id="SSF55073">
    <property type="entry name" value="Nucleotide cyclase"/>
    <property type="match status" value="1"/>
</dbReference>
<dbReference type="InterPro" id="IPR007890">
    <property type="entry name" value="CHASE2"/>
</dbReference>
<proteinExistence type="predicted"/>
<name>A0A7X5J821_9HYPH</name>
<dbReference type="EMBL" id="JAABLQ010000001">
    <property type="protein sequence ID" value="NBN78107.1"/>
    <property type="molecule type" value="Genomic_DNA"/>
</dbReference>
<gene>
    <name evidence="4" type="ORF">GWI72_07500</name>
</gene>
<feature type="transmembrane region" description="Helical" evidence="2">
    <location>
        <begin position="351"/>
        <end position="372"/>
    </location>
</feature>
<dbReference type="SMART" id="SM01080">
    <property type="entry name" value="CHASE2"/>
    <property type="match status" value="1"/>
</dbReference>